<comment type="caution">
    <text evidence="8">Lacks conserved residue(s) required for the propagation of feature annotation.</text>
</comment>
<dbReference type="Gene3D" id="3.30.300.180">
    <property type="match status" value="1"/>
</dbReference>
<evidence type="ECO:0000256" key="2">
    <source>
        <dbReference type="ARBA" id="ARBA00022490"/>
    </source>
</evidence>
<gene>
    <name evidence="8" type="primary">dnaA</name>
    <name evidence="15" type="ORF">B1R32_109127</name>
</gene>
<keyword evidence="4 8" id="KW-0547">Nucleotide-binding</keyword>
<feature type="binding site" evidence="8">
    <location>
        <position position="246"/>
    </location>
    <ligand>
        <name>ATP</name>
        <dbReference type="ChEBI" id="CHEBI:30616"/>
    </ligand>
</feature>
<dbReference type="SMART" id="SM00760">
    <property type="entry name" value="Bac_DnaA_C"/>
    <property type="match status" value="1"/>
</dbReference>
<dbReference type="CDD" id="cd06571">
    <property type="entry name" value="Bac_DnaA_C"/>
    <property type="match status" value="1"/>
</dbReference>
<dbReference type="InterPro" id="IPR027417">
    <property type="entry name" value="P-loop_NTPase"/>
</dbReference>
<dbReference type="InterPro" id="IPR020591">
    <property type="entry name" value="Chromosome_initiator_DnaA-like"/>
</dbReference>
<dbReference type="Gene3D" id="1.10.1750.10">
    <property type="match status" value="1"/>
</dbReference>
<dbReference type="AlphaFoldDB" id="A0A2S8SSM4"/>
<proteinExistence type="inferred from homology"/>
<dbReference type="GO" id="GO:0003688">
    <property type="term" value="F:DNA replication origin binding"/>
    <property type="evidence" value="ECO:0007669"/>
    <property type="project" value="UniProtKB-UniRule"/>
</dbReference>
<evidence type="ECO:0000259" key="13">
    <source>
        <dbReference type="SMART" id="SM00382"/>
    </source>
</evidence>
<dbReference type="GO" id="GO:0005524">
    <property type="term" value="F:ATP binding"/>
    <property type="evidence" value="ECO:0007669"/>
    <property type="project" value="UniProtKB-UniRule"/>
</dbReference>
<reference evidence="15 16" key="1">
    <citation type="journal article" date="2018" name="Syst. Appl. Microbiol.">
        <title>Abditibacterium utsteinense sp. nov., the first cultivated member of candidate phylum FBP, isolated from ice-free Antarctic soil samples.</title>
        <authorList>
            <person name="Tahon G."/>
            <person name="Tytgat B."/>
            <person name="Lebbe L."/>
            <person name="Carlier A."/>
            <person name="Willems A."/>
        </authorList>
    </citation>
    <scope>NUCLEOTIDE SEQUENCE [LARGE SCALE GENOMIC DNA]</scope>
    <source>
        <strain evidence="15 16">LMG 29911</strain>
    </source>
</reference>
<dbReference type="RefSeq" id="WP_105483945.1">
    <property type="nucleotide sequence ID" value="NZ_NIGF01000009.1"/>
</dbReference>
<evidence type="ECO:0000256" key="7">
    <source>
        <dbReference type="ARBA" id="ARBA00023125"/>
    </source>
</evidence>
<feature type="domain" description="Chromosomal replication initiator DnaA C-terminal" evidence="14">
    <location>
        <begin position="445"/>
        <end position="513"/>
    </location>
</feature>
<dbReference type="GO" id="GO:0006275">
    <property type="term" value="P:regulation of DNA replication"/>
    <property type="evidence" value="ECO:0007669"/>
    <property type="project" value="UniProtKB-UniRule"/>
</dbReference>
<evidence type="ECO:0000256" key="9">
    <source>
        <dbReference type="NCBIfam" id="TIGR00362"/>
    </source>
</evidence>
<dbReference type="HAMAP" id="MF_00377">
    <property type="entry name" value="DnaA_bact"/>
    <property type="match status" value="1"/>
</dbReference>
<feature type="region of interest" description="Domain I, interacts with DnaA modulators" evidence="8">
    <location>
        <begin position="1"/>
        <end position="153"/>
    </location>
</feature>
<dbReference type="PRINTS" id="PR00051">
    <property type="entry name" value="DNAA"/>
</dbReference>
<comment type="domain">
    <text evidence="8">Domain I is involved in oligomerization and binding regulators, domain II is flexibile and of varying length in different bacteria, domain III forms the AAA+ region, while domain IV binds dsDNA.</text>
</comment>
<dbReference type="SMART" id="SM00382">
    <property type="entry name" value="AAA"/>
    <property type="match status" value="1"/>
</dbReference>
<dbReference type="GO" id="GO:0005886">
    <property type="term" value="C:plasma membrane"/>
    <property type="evidence" value="ECO:0007669"/>
    <property type="project" value="TreeGrafter"/>
</dbReference>
<dbReference type="NCBIfam" id="TIGR00362">
    <property type="entry name" value="DnaA"/>
    <property type="match status" value="1"/>
</dbReference>
<evidence type="ECO:0000256" key="12">
    <source>
        <dbReference type="SAM" id="MobiDB-lite"/>
    </source>
</evidence>
<feature type="binding site" evidence="8">
    <location>
        <position position="244"/>
    </location>
    <ligand>
        <name>ATP</name>
        <dbReference type="ChEBI" id="CHEBI:30616"/>
    </ligand>
</feature>
<evidence type="ECO:0000256" key="1">
    <source>
        <dbReference type="ARBA" id="ARBA00006583"/>
    </source>
</evidence>
<comment type="function">
    <text evidence="8 10">Plays an essential role in the initiation and regulation of chromosomal replication. ATP-DnaA binds to the origin of replication (oriC) to initiate formation of the DNA replication initiation complex once per cell cycle. Binds the DnaA box (a 9 base pair repeat at the origin) and separates the double-stranded (ds)DNA. Forms a right-handed helical filament on oriC DNA; dsDNA binds to the exterior of the filament while single-stranded (ss)DNA is stabiized in the filament's interior. The ATP-DnaA-oriC complex binds and stabilizes one strand of the AT-rich DNA unwinding element (DUE), permitting loading of DNA polymerase. After initiation quickly degrades to an ADP-DnaA complex that is not apt for DNA replication. Binds acidic phospholipids.</text>
</comment>
<keyword evidence="7 8" id="KW-0238">DNA-binding</keyword>
<dbReference type="SUPFAM" id="SSF52540">
    <property type="entry name" value="P-loop containing nucleoside triphosphate hydrolases"/>
    <property type="match status" value="1"/>
</dbReference>
<dbReference type="InterPro" id="IPR013159">
    <property type="entry name" value="DnaA_C"/>
</dbReference>
<keyword evidence="3 8" id="KW-0235">DNA replication</keyword>
<feature type="binding site" evidence="8">
    <location>
        <position position="242"/>
    </location>
    <ligand>
        <name>ATP</name>
        <dbReference type="ChEBI" id="CHEBI:30616"/>
    </ligand>
</feature>
<dbReference type="InterPro" id="IPR003593">
    <property type="entry name" value="AAA+_ATPase"/>
</dbReference>
<feature type="binding site" evidence="8">
    <location>
        <position position="245"/>
    </location>
    <ligand>
        <name>ATP</name>
        <dbReference type="ChEBI" id="CHEBI:30616"/>
    </ligand>
</feature>
<dbReference type="CDD" id="cd00009">
    <property type="entry name" value="AAA"/>
    <property type="match status" value="1"/>
</dbReference>
<dbReference type="OrthoDB" id="9807019at2"/>
<dbReference type="GO" id="GO:0005737">
    <property type="term" value="C:cytoplasm"/>
    <property type="evidence" value="ECO:0007669"/>
    <property type="project" value="UniProtKB-SubCell"/>
</dbReference>
<keyword evidence="5 8" id="KW-0067">ATP-binding</keyword>
<evidence type="ECO:0000313" key="15">
    <source>
        <dbReference type="EMBL" id="PQV63787.1"/>
    </source>
</evidence>
<dbReference type="PANTHER" id="PTHR30050">
    <property type="entry name" value="CHROMOSOMAL REPLICATION INITIATOR PROTEIN DNAA"/>
    <property type="match status" value="1"/>
</dbReference>
<feature type="region of interest" description="Disordered" evidence="12">
    <location>
        <begin position="137"/>
        <end position="186"/>
    </location>
</feature>
<dbReference type="FunFam" id="3.40.50.300:FF:000668">
    <property type="entry name" value="Chromosomal replication initiator protein DnaA"/>
    <property type="match status" value="1"/>
</dbReference>
<comment type="similarity">
    <text evidence="1 8 11">Belongs to the DnaA family.</text>
</comment>
<dbReference type="Gene3D" id="3.40.50.300">
    <property type="entry name" value="P-loop containing nucleotide triphosphate hydrolases"/>
    <property type="match status" value="1"/>
</dbReference>
<keyword evidence="16" id="KW-1185">Reference proteome</keyword>
<evidence type="ECO:0000256" key="10">
    <source>
        <dbReference type="RuleBase" id="RU000577"/>
    </source>
</evidence>
<keyword evidence="2 8" id="KW-0963">Cytoplasm</keyword>
<protein>
    <recommendedName>
        <fullName evidence="8 9">Chromosomal replication initiator protein DnaA</fullName>
    </recommendedName>
</protein>
<evidence type="ECO:0000259" key="14">
    <source>
        <dbReference type="SMART" id="SM00760"/>
    </source>
</evidence>
<evidence type="ECO:0000256" key="5">
    <source>
        <dbReference type="ARBA" id="ARBA00022840"/>
    </source>
</evidence>
<evidence type="ECO:0000313" key="16">
    <source>
        <dbReference type="Proteomes" id="UP000237684"/>
    </source>
</evidence>
<dbReference type="InParanoid" id="A0A2S8SSM4"/>
<evidence type="ECO:0000256" key="8">
    <source>
        <dbReference type="HAMAP-Rule" id="MF_00377"/>
    </source>
</evidence>
<dbReference type="Pfam" id="PF08299">
    <property type="entry name" value="Bac_DnaA_C"/>
    <property type="match status" value="1"/>
</dbReference>
<sequence>MPDAATQRQTSLELGFDSTVEREAEAKLYAPAAPPIEESPALQSVGIDQPTEIMNAAWQEVMGSLQTELSGPTYQNYLRHVRPLRLTSDKLTLSAPSDFVKDWLVRRFARRIEETLEQFLGRPVILGFQIVPEGADMKTESGSQDATRETESSTQSEIAPPQKMVATSTETADAPRRATKNEASAKSLDDFEDFSSPLNKKYTFDNFIVGRSNYVSHAAAWAVANAPAKGQYNPLFIYGGVGLGKTHLMQAIGHHINKVRGNPVEIAYVSGENFLYQVVRCIREDKMTAFRRKYRNVDIWLVDDIQYICNAERTEVEFFHIFNTLYDQGKQIVICSDKPPKDLQLTESRLISRFEWGLISYVEPPDLEHRIAILQRRAQLENVVVSMEVLTYLAEKIRSNIRSLEGSLTRLLAMASLDGRKINLDLASETVRYYSTSEAETVKVGVETIIEVVAEHFKIAVGDLLGKKRNKEIVMPRQVAMYLAREMASMSYPDIGRAFDRDYTTVIHSYEKVKGELKRDSSLRGTISEVRSRAHARA</sequence>
<dbReference type="GO" id="GO:0006270">
    <property type="term" value="P:DNA replication initiation"/>
    <property type="evidence" value="ECO:0007669"/>
    <property type="project" value="UniProtKB-UniRule"/>
</dbReference>
<comment type="subunit">
    <text evidence="8">Oligomerizes as a right-handed, spiral filament on DNA at oriC.</text>
</comment>
<accession>A0A2S8SSM4</accession>
<dbReference type="FunCoup" id="A0A2S8SSM4">
    <property type="interactions" value="330"/>
</dbReference>
<dbReference type="PANTHER" id="PTHR30050:SF2">
    <property type="entry name" value="CHROMOSOMAL REPLICATION INITIATOR PROTEIN DNAA"/>
    <property type="match status" value="1"/>
</dbReference>
<feature type="domain" description="AAA+ ATPase" evidence="13">
    <location>
        <begin position="231"/>
        <end position="360"/>
    </location>
</feature>
<dbReference type="Proteomes" id="UP000237684">
    <property type="component" value="Unassembled WGS sequence"/>
</dbReference>
<dbReference type="Pfam" id="PF00308">
    <property type="entry name" value="Bac_DnaA"/>
    <property type="match status" value="1"/>
</dbReference>
<dbReference type="Pfam" id="PF11638">
    <property type="entry name" value="DnaA_N"/>
    <property type="match status" value="1"/>
</dbReference>
<comment type="subcellular location">
    <subcellularLocation>
        <location evidence="8">Cytoplasm</location>
    </subcellularLocation>
</comment>
<dbReference type="GO" id="GO:0008289">
    <property type="term" value="F:lipid binding"/>
    <property type="evidence" value="ECO:0007669"/>
    <property type="project" value="UniProtKB-KW"/>
</dbReference>
<dbReference type="Gene3D" id="1.10.8.60">
    <property type="match status" value="1"/>
</dbReference>
<evidence type="ECO:0000256" key="4">
    <source>
        <dbReference type="ARBA" id="ARBA00022741"/>
    </source>
</evidence>
<evidence type="ECO:0000256" key="3">
    <source>
        <dbReference type="ARBA" id="ARBA00022705"/>
    </source>
</evidence>
<feature type="region of interest" description="Domain IV, binds dsDNA" evidence="8">
    <location>
        <begin position="416"/>
        <end position="538"/>
    </location>
</feature>
<evidence type="ECO:0000256" key="6">
    <source>
        <dbReference type="ARBA" id="ARBA00023121"/>
    </source>
</evidence>
<evidence type="ECO:0000256" key="11">
    <source>
        <dbReference type="RuleBase" id="RU004227"/>
    </source>
</evidence>
<organism evidence="15 16">
    <name type="scientific">Abditibacterium utsteinense</name>
    <dbReference type="NCBI Taxonomy" id="1960156"/>
    <lineage>
        <taxon>Bacteria</taxon>
        <taxon>Pseudomonadati</taxon>
        <taxon>Abditibacteriota</taxon>
        <taxon>Abditibacteriia</taxon>
        <taxon>Abditibacteriales</taxon>
        <taxon>Abditibacteriaceae</taxon>
        <taxon>Abditibacterium</taxon>
    </lineage>
</organism>
<name>A0A2S8SSM4_9BACT</name>
<dbReference type="SUPFAM" id="SSF48295">
    <property type="entry name" value="TrpR-like"/>
    <property type="match status" value="1"/>
</dbReference>
<dbReference type="InterPro" id="IPR013317">
    <property type="entry name" value="DnaA_dom"/>
</dbReference>
<dbReference type="InterPro" id="IPR010921">
    <property type="entry name" value="Trp_repressor/repl_initiator"/>
</dbReference>
<dbReference type="InterPro" id="IPR038454">
    <property type="entry name" value="DnaA_N_sf"/>
</dbReference>
<dbReference type="InterPro" id="IPR001957">
    <property type="entry name" value="Chromosome_initiator_DnaA"/>
</dbReference>
<dbReference type="EMBL" id="NIGF01000009">
    <property type="protein sequence ID" value="PQV63787.1"/>
    <property type="molecule type" value="Genomic_DNA"/>
</dbReference>
<keyword evidence="6 8" id="KW-0446">Lipid-binding</keyword>
<dbReference type="InterPro" id="IPR024633">
    <property type="entry name" value="DnaA_N_dom"/>
</dbReference>
<comment type="caution">
    <text evidence="15">The sequence shown here is derived from an EMBL/GenBank/DDBJ whole genome shotgun (WGS) entry which is preliminary data.</text>
</comment>